<sequence length="109" mass="12389">MTDLTHYRTIILRFAYLHIHPGGGIGAMIMLKPGFEEKLDHIAQANLVELLRFANAHVPHDTRNSQGFNDWLGEEPNMFEKESYNKWVSAITPMPRPTPAGWEEVDTSA</sequence>
<evidence type="ECO:0000313" key="1">
    <source>
        <dbReference type="EMBL" id="CAB4144959.1"/>
    </source>
</evidence>
<accession>A0A6J5NDT2</accession>
<organism evidence="2">
    <name type="scientific">uncultured Caudovirales phage</name>
    <dbReference type="NCBI Taxonomy" id="2100421"/>
    <lineage>
        <taxon>Viruses</taxon>
        <taxon>Duplodnaviria</taxon>
        <taxon>Heunggongvirae</taxon>
        <taxon>Uroviricota</taxon>
        <taxon>Caudoviricetes</taxon>
        <taxon>Peduoviridae</taxon>
        <taxon>Maltschvirus</taxon>
        <taxon>Maltschvirus maltsch</taxon>
    </lineage>
</organism>
<dbReference type="EMBL" id="LR796441">
    <property type="protein sequence ID" value="CAB4144959.1"/>
    <property type="molecule type" value="Genomic_DNA"/>
</dbReference>
<evidence type="ECO:0000313" key="2">
    <source>
        <dbReference type="EMBL" id="CAB4155701.1"/>
    </source>
</evidence>
<proteinExistence type="predicted"/>
<gene>
    <name evidence="1" type="ORF">UFOVP467_19</name>
    <name evidence="2" type="ORF">UFOVP657_15</name>
</gene>
<reference evidence="2" key="1">
    <citation type="submission" date="2020-04" db="EMBL/GenBank/DDBJ databases">
        <authorList>
            <person name="Chiriac C."/>
            <person name="Salcher M."/>
            <person name="Ghai R."/>
            <person name="Kavagutti S V."/>
        </authorList>
    </citation>
    <scope>NUCLEOTIDE SEQUENCE</scope>
</reference>
<dbReference type="EMBL" id="LR796634">
    <property type="protein sequence ID" value="CAB4155701.1"/>
    <property type="molecule type" value="Genomic_DNA"/>
</dbReference>
<protein>
    <submittedName>
        <fullName evidence="2">Uncharacterized protein</fullName>
    </submittedName>
</protein>
<name>A0A6J5NDT2_9CAUD</name>